<gene>
    <name evidence="1" type="ORF">Hypma_000413</name>
</gene>
<organism evidence="1 2">
    <name type="scientific">Hypsizygus marmoreus</name>
    <name type="common">White beech mushroom</name>
    <name type="synonym">Agaricus marmoreus</name>
    <dbReference type="NCBI Taxonomy" id="39966"/>
    <lineage>
        <taxon>Eukaryota</taxon>
        <taxon>Fungi</taxon>
        <taxon>Dikarya</taxon>
        <taxon>Basidiomycota</taxon>
        <taxon>Agaricomycotina</taxon>
        <taxon>Agaricomycetes</taxon>
        <taxon>Agaricomycetidae</taxon>
        <taxon>Agaricales</taxon>
        <taxon>Tricholomatineae</taxon>
        <taxon>Lyophyllaceae</taxon>
        <taxon>Hypsizygus</taxon>
    </lineage>
</organism>
<evidence type="ECO:0000313" key="2">
    <source>
        <dbReference type="Proteomes" id="UP000076154"/>
    </source>
</evidence>
<protein>
    <submittedName>
        <fullName evidence="1">Uncharacterized protein</fullName>
    </submittedName>
</protein>
<comment type="caution">
    <text evidence="1">The sequence shown here is derived from an EMBL/GenBank/DDBJ whole genome shotgun (WGS) entry which is preliminary data.</text>
</comment>
<dbReference type="Proteomes" id="UP000076154">
    <property type="component" value="Unassembled WGS sequence"/>
</dbReference>
<dbReference type="AlphaFoldDB" id="A0A369J903"/>
<accession>A0A369J903</accession>
<reference evidence="1" key="1">
    <citation type="submission" date="2018-04" db="EMBL/GenBank/DDBJ databases">
        <title>Whole genome sequencing of Hypsizygus marmoreus.</title>
        <authorList>
            <person name="Choi I.-G."/>
            <person name="Min B."/>
            <person name="Kim J.-G."/>
            <person name="Kim S."/>
            <person name="Oh Y.-L."/>
            <person name="Kong W.-S."/>
            <person name="Park H."/>
            <person name="Jeong J."/>
            <person name="Song E.-S."/>
        </authorList>
    </citation>
    <scope>NUCLEOTIDE SEQUENCE [LARGE SCALE GENOMIC DNA]</scope>
    <source>
        <strain evidence="1">51987-8</strain>
    </source>
</reference>
<dbReference type="EMBL" id="LUEZ02000104">
    <property type="protein sequence ID" value="RDB18358.1"/>
    <property type="molecule type" value="Genomic_DNA"/>
</dbReference>
<dbReference type="InParanoid" id="A0A369J903"/>
<proteinExistence type="predicted"/>
<evidence type="ECO:0000313" key="1">
    <source>
        <dbReference type="EMBL" id="RDB18358.1"/>
    </source>
</evidence>
<keyword evidence="2" id="KW-1185">Reference proteome</keyword>
<name>A0A369J903_HYPMA</name>
<sequence>MIHIYLFNTYLYLDSYDDQHNTHDTCTPRRRRTTSPLGTAMTCNGDISRIKLYCLIMDMTAGYYRVVNSTPGTA</sequence>